<dbReference type="InterPro" id="IPR032675">
    <property type="entry name" value="LRR_dom_sf"/>
</dbReference>
<dbReference type="PROSITE" id="PS50181">
    <property type="entry name" value="FBOX"/>
    <property type="match status" value="1"/>
</dbReference>
<dbReference type="InterPro" id="IPR055411">
    <property type="entry name" value="LRR_FXL15/At3g58940/PEG3-like"/>
</dbReference>
<dbReference type="Proteomes" id="UP000594263">
    <property type="component" value="Unplaced"/>
</dbReference>
<organism evidence="2 3">
    <name type="scientific">Kalanchoe fedtschenkoi</name>
    <name type="common">Lavender scallops</name>
    <name type="synonym">South American air plant</name>
    <dbReference type="NCBI Taxonomy" id="63787"/>
    <lineage>
        <taxon>Eukaryota</taxon>
        <taxon>Viridiplantae</taxon>
        <taxon>Streptophyta</taxon>
        <taxon>Embryophyta</taxon>
        <taxon>Tracheophyta</taxon>
        <taxon>Spermatophyta</taxon>
        <taxon>Magnoliopsida</taxon>
        <taxon>eudicotyledons</taxon>
        <taxon>Gunneridae</taxon>
        <taxon>Pentapetalae</taxon>
        <taxon>Saxifragales</taxon>
        <taxon>Crassulaceae</taxon>
        <taxon>Kalanchoe</taxon>
    </lineage>
</organism>
<dbReference type="Gramene" id="Kaladp0520s0005.1.v1.1">
    <property type="protein sequence ID" value="Kaladp0520s0005.1.v1.1"/>
    <property type="gene ID" value="Kaladp0520s0005.v1.1"/>
</dbReference>
<feature type="domain" description="F-box" evidence="1">
    <location>
        <begin position="28"/>
        <end position="76"/>
    </location>
</feature>
<dbReference type="EnsemblPlants" id="Kaladp0520s0005.1.v1.1">
    <property type="protein sequence ID" value="Kaladp0520s0005.1.v1.1"/>
    <property type="gene ID" value="Kaladp0520s0005.v1.1"/>
</dbReference>
<protein>
    <recommendedName>
        <fullName evidence="1">F-box domain-containing protein</fullName>
    </recommendedName>
</protein>
<dbReference type="InterPro" id="IPR053781">
    <property type="entry name" value="F-box_AtFBL13-like"/>
</dbReference>
<dbReference type="Gene3D" id="3.80.10.10">
    <property type="entry name" value="Ribonuclease Inhibitor"/>
    <property type="match status" value="1"/>
</dbReference>
<dbReference type="AlphaFoldDB" id="A0A7N0VDD4"/>
<reference evidence="2" key="1">
    <citation type="submission" date="2021-01" db="UniProtKB">
        <authorList>
            <consortium name="EnsemblPlants"/>
        </authorList>
    </citation>
    <scope>IDENTIFICATION</scope>
</reference>
<keyword evidence="3" id="KW-1185">Reference proteome</keyword>
<name>A0A7N0VDD4_KALFE</name>
<dbReference type="Pfam" id="PF00646">
    <property type="entry name" value="F-box"/>
    <property type="match status" value="1"/>
</dbReference>
<dbReference type="InterPro" id="IPR036047">
    <property type="entry name" value="F-box-like_dom_sf"/>
</dbReference>
<dbReference type="Pfam" id="PF24758">
    <property type="entry name" value="LRR_At5g56370"/>
    <property type="match status" value="1"/>
</dbReference>
<sequence length="441" mass="50450">MNEHGYWKAANMNHRGPLKIPSSKGMEHDVISNLPGHIMDKILSKLPIREAVRTSILSRKWRYKWITLPELVFDNHCTLVSSQDQIVIKNKLVSIIDHVLLLHIGPIHRFKLSHRDLLAVSDIDRWVLYLSRSMFKELILEIWKGQRYKLPSSLYSMQHLVHLELFNCFLNPPSTFSGFRCLKSLDLQHITMDQEGFENMIASCPQLERLTLMNFDGFSLLKVNAPKLQFFDTGGIFEDVLFLNTEKLAIASIGLYVNVVSDGYPINGSYTSNLARFCSSLPHVERLEVQNYFLKYLAIGNISGRIPSLCPDLCYLSIRINFIDSDENLAALNLLRSCPNLQELELLARPEDQGDITAVAIFFEEANQWDGRLTFLRHIKVSGISSAAQELDFINFLLSVTPSLERMTVKPASLDRGWELVKELLRFRRASVQAEVVFLDP</sequence>
<proteinExistence type="predicted"/>
<dbReference type="OMA" id="LSTPCNE"/>
<evidence type="ECO:0000259" key="1">
    <source>
        <dbReference type="PROSITE" id="PS50181"/>
    </source>
</evidence>
<dbReference type="PANTHER" id="PTHR31639">
    <property type="entry name" value="F-BOX PROTEIN-LIKE"/>
    <property type="match status" value="1"/>
</dbReference>
<dbReference type="SUPFAM" id="SSF52047">
    <property type="entry name" value="RNI-like"/>
    <property type="match status" value="1"/>
</dbReference>
<evidence type="ECO:0000313" key="3">
    <source>
        <dbReference type="Proteomes" id="UP000594263"/>
    </source>
</evidence>
<dbReference type="SUPFAM" id="SSF81383">
    <property type="entry name" value="F-box domain"/>
    <property type="match status" value="1"/>
</dbReference>
<dbReference type="InterPro" id="IPR001810">
    <property type="entry name" value="F-box_dom"/>
</dbReference>
<dbReference type="PANTHER" id="PTHR31639:SF93">
    <property type="entry name" value="F-BOX_FBD_LRR PROTEIN"/>
    <property type="match status" value="1"/>
</dbReference>
<evidence type="ECO:0000313" key="2">
    <source>
        <dbReference type="EnsemblPlants" id="Kaladp0520s0005.1.v1.1"/>
    </source>
</evidence>
<dbReference type="CDD" id="cd22160">
    <property type="entry name" value="F-box_AtFBL13-like"/>
    <property type="match status" value="1"/>
</dbReference>
<accession>A0A7N0VDD4</accession>